<keyword evidence="1 2" id="KW-0732">Signal</keyword>
<dbReference type="STRING" id="1524460.IX84_15415"/>
<dbReference type="Gene3D" id="2.170.130.10">
    <property type="entry name" value="TonB-dependent receptor, plug domain"/>
    <property type="match status" value="1"/>
</dbReference>
<dbReference type="GO" id="GO:0044718">
    <property type="term" value="P:siderophore transmembrane transport"/>
    <property type="evidence" value="ECO:0007669"/>
    <property type="project" value="TreeGrafter"/>
</dbReference>
<dbReference type="InterPro" id="IPR037066">
    <property type="entry name" value="Plug_dom_sf"/>
</dbReference>
<evidence type="ECO:0000256" key="2">
    <source>
        <dbReference type="SAM" id="SignalP"/>
    </source>
</evidence>
<dbReference type="Proteomes" id="UP000029736">
    <property type="component" value="Unassembled WGS sequence"/>
</dbReference>
<comment type="caution">
    <text evidence="4">The sequence shown here is derived from an EMBL/GenBank/DDBJ whole genome shotgun (WGS) entry which is preliminary data.</text>
</comment>
<protein>
    <submittedName>
        <fullName evidence="4">TonB-dependent receptor</fullName>
    </submittedName>
</protein>
<keyword evidence="4" id="KW-0675">Receptor</keyword>
<dbReference type="EMBL" id="JPOS01000037">
    <property type="protein sequence ID" value="KGE87384.1"/>
    <property type="molecule type" value="Genomic_DNA"/>
</dbReference>
<dbReference type="RefSeq" id="WP_044222288.1">
    <property type="nucleotide sequence ID" value="NZ_JBKAGJ010000036.1"/>
</dbReference>
<dbReference type="SUPFAM" id="SSF56935">
    <property type="entry name" value="Porins"/>
    <property type="match status" value="1"/>
</dbReference>
<evidence type="ECO:0000313" key="5">
    <source>
        <dbReference type="Proteomes" id="UP000029736"/>
    </source>
</evidence>
<dbReference type="Gene3D" id="2.60.40.1120">
    <property type="entry name" value="Carboxypeptidase-like, regulatory domain"/>
    <property type="match status" value="1"/>
</dbReference>
<dbReference type="InterPro" id="IPR008969">
    <property type="entry name" value="CarboxyPept-like_regulatory"/>
</dbReference>
<evidence type="ECO:0000313" key="4">
    <source>
        <dbReference type="EMBL" id="KGE87384.1"/>
    </source>
</evidence>
<proteinExistence type="predicted"/>
<dbReference type="GO" id="GO:0015344">
    <property type="term" value="F:siderophore uptake transmembrane transporter activity"/>
    <property type="evidence" value="ECO:0007669"/>
    <property type="project" value="TreeGrafter"/>
</dbReference>
<dbReference type="OrthoDB" id="1108759at2"/>
<sequence>MKHTQLSLFALFFISIFPLSAQEANLAKVTGLVTDAVSEAPVDLVTVYIDGTNKAVETSTTGRYSITVPANEDFVLVFSRIGYQKVEAKIANMPPRTTRQVDVEMPPINSDVEVIVRESKIKDAGIITEDVEQLRLLPTTTGNLESLLPYIALGASGGTGGELSSQYNVRGGNYDENLVYINDFEVYRPQLIRAGQQEGLTFANMDLIRSLSFSSGGFEAKYGDKLSSVLDIKYKRPDSLRASLELSFLGGSTHAEGSIDVGKDSYRKLRYLFGARYKTTRYLLGSLDVQGEYIPNFTDFQTYITYDINRNWQLGLLANYNRSEYNFTPTERSTALGLINFALELFSVFDGQEVDDFTTSMGGLSLTYLPDRSRNPFFLKFLASSFRSDENERFDIIGRYSLRQIETGLGSDNFGEVIAELGTGTQQQFVRNFLDIQLYNFQHKGGIELQLDPDKDDVTASHFVQWSAKVQNELIDDRINEWERLDSAGYSLPYDTSDVQLFNVLKTRNELVSTRFTAFVQDTYTYRDEERGEWRVSAGVRASYWDLNQELLISPRAQLLYKPLAGKRDISYRLAGGLYYQPPFYREMRGFDGSVNTDLRAQKSLHIVGGFTYDFYLGKRNPKKFRFITEAYYKSLWDVVSYEIENVRIRYSGQNDATGYVTGIDLRLNGEFVPGAESWINLSFLRARESLNGVQHLIREVGQTEGQPVDDVPRPTDQFMNLSMLFQDYLPNSENFRMHLNLTVGTGLPFGLQGNNEVFRNTYRFSPYHRVDIGFSLQLFDEERRRKNPSHFLSFTRNTWLSLEVFNLMQVRNQAGNTWIKTIFNQQYAIPNYLTSRRINLRLRMEF</sequence>
<dbReference type="Pfam" id="PF07715">
    <property type="entry name" value="Plug"/>
    <property type="match status" value="1"/>
</dbReference>
<gene>
    <name evidence="4" type="ORF">IX84_15415</name>
</gene>
<reference evidence="4 5" key="1">
    <citation type="journal article" date="2014" name="Int. J. Syst. Evol. Microbiol.">
        <title>Phaeodactylibacter xiamenensis gen. nov., sp. nov., a member of the family Saprospiraceae isolated from the marine alga Phaeodactylum tricornutum.</title>
        <authorList>
            <person name="Chen Z.Jr."/>
            <person name="Lei X."/>
            <person name="Lai Q."/>
            <person name="Li Y."/>
            <person name="Zhang B."/>
            <person name="Zhang J."/>
            <person name="Zhang H."/>
            <person name="Yang L."/>
            <person name="Zheng W."/>
            <person name="Tian Y."/>
            <person name="Yu Z."/>
            <person name="Xu H.Jr."/>
            <person name="Zheng T."/>
        </authorList>
    </citation>
    <scope>NUCLEOTIDE SEQUENCE [LARGE SCALE GENOMIC DNA]</scope>
    <source>
        <strain evidence="4 5">KD52</strain>
    </source>
</reference>
<dbReference type="Pfam" id="PF13715">
    <property type="entry name" value="CarbopepD_reg_2"/>
    <property type="match status" value="1"/>
</dbReference>
<dbReference type="AlphaFoldDB" id="A0A098S4X1"/>
<feature type="chain" id="PRO_5001939893" evidence="2">
    <location>
        <begin position="22"/>
        <end position="847"/>
    </location>
</feature>
<organism evidence="4 5">
    <name type="scientific">Phaeodactylibacter xiamenensis</name>
    <dbReference type="NCBI Taxonomy" id="1524460"/>
    <lineage>
        <taxon>Bacteria</taxon>
        <taxon>Pseudomonadati</taxon>
        <taxon>Bacteroidota</taxon>
        <taxon>Saprospiria</taxon>
        <taxon>Saprospirales</taxon>
        <taxon>Haliscomenobacteraceae</taxon>
        <taxon>Phaeodactylibacter</taxon>
    </lineage>
</organism>
<feature type="signal peptide" evidence="2">
    <location>
        <begin position="1"/>
        <end position="21"/>
    </location>
</feature>
<dbReference type="PANTHER" id="PTHR30069:SF29">
    <property type="entry name" value="HEMOGLOBIN AND HEMOGLOBIN-HAPTOGLOBIN-BINDING PROTEIN 1-RELATED"/>
    <property type="match status" value="1"/>
</dbReference>
<evidence type="ECO:0000256" key="1">
    <source>
        <dbReference type="ARBA" id="ARBA00022729"/>
    </source>
</evidence>
<dbReference type="SUPFAM" id="SSF49464">
    <property type="entry name" value="Carboxypeptidase regulatory domain-like"/>
    <property type="match status" value="1"/>
</dbReference>
<keyword evidence="5" id="KW-1185">Reference proteome</keyword>
<dbReference type="GO" id="GO:0009279">
    <property type="term" value="C:cell outer membrane"/>
    <property type="evidence" value="ECO:0007669"/>
    <property type="project" value="TreeGrafter"/>
</dbReference>
<name>A0A098S4X1_9BACT</name>
<accession>A0A098S4X1</accession>
<feature type="domain" description="TonB-dependent receptor plug" evidence="3">
    <location>
        <begin position="140"/>
        <end position="224"/>
    </location>
</feature>
<evidence type="ECO:0000259" key="3">
    <source>
        <dbReference type="Pfam" id="PF07715"/>
    </source>
</evidence>
<dbReference type="PANTHER" id="PTHR30069">
    <property type="entry name" value="TONB-DEPENDENT OUTER MEMBRANE RECEPTOR"/>
    <property type="match status" value="1"/>
</dbReference>
<dbReference type="InterPro" id="IPR012910">
    <property type="entry name" value="Plug_dom"/>
</dbReference>
<dbReference type="InterPro" id="IPR039426">
    <property type="entry name" value="TonB-dep_rcpt-like"/>
</dbReference>